<accession>A0A0A2B1H3</accession>
<gene>
    <name evidence="2" type="ORF">EV01_1331</name>
</gene>
<sequence length="52" mass="6009">MAKYIERLKDKVKIKKLDSNQPIGAWIFVIILNIIGFAGYFYLKVNHIQLGS</sequence>
<keyword evidence="1" id="KW-0472">Membrane</keyword>
<dbReference type="EMBL" id="JNAR01000016">
    <property type="protein sequence ID" value="KGG06997.1"/>
    <property type="molecule type" value="Genomic_DNA"/>
</dbReference>
<reference evidence="3" key="1">
    <citation type="journal article" date="2014" name="Sci. Data">
        <title>Genomes of diverse isolates of the marine cyanobacterium Prochlorococcus.</title>
        <authorList>
            <person name="Biller S."/>
            <person name="Berube P."/>
            <person name="Thompson J."/>
            <person name="Kelly L."/>
            <person name="Roggensack S."/>
            <person name="Awad L."/>
            <person name="Roache-Johnson K."/>
            <person name="Ding H."/>
            <person name="Giovannoni S.J."/>
            <person name="Moore L.R."/>
            <person name="Chisholm S.W."/>
        </authorList>
    </citation>
    <scope>NUCLEOTIDE SEQUENCE [LARGE SCALE GENOMIC DNA]</scope>
</reference>
<evidence type="ECO:0000256" key="1">
    <source>
        <dbReference type="SAM" id="Phobius"/>
    </source>
</evidence>
<organism evidence="2 3">
    <name type="scientific">Prochlorococcus marinus str. MIT 9401</name>
    <dbReference type="NCBI Taxonomy" id="167551"/>
    <lineage>
        <taxon>Bacteria</taxon>
        <taxon>Bacillati</taxon>
        <taxon>Cyanobacteriota</taxon>
        <taxon>Cyanophyceae</taxon>
        <taxon>Synechococcales</taxon>
        <taxon>Prochlorococcaceae</taxon>
        <taxon>Prochlorococcus</taxon>
    </lineage>
</organism>
<evidence type="ECO:0000313" key="3">
    <source>
        <dbReference type="Proteomes" id="UP000030481"/>
    </source>
</evidence>
<proteinExistence type="predicted"/>
<comment type="caution">
    <text evidence="2">The sequence shown here is derived from an EMBL/GenBank/DDBJ whole genome shotgun (WGS) entry which is preliminary data.</text>
</comment>
<protein>
    <submittedName>
        <fullName evidence="2">Uncharacterized protein</fullName>
    </submittedName>
</protein>
<keyword evidence="1" id="KW-0812">Transmembrane</keyword>
<name>A0A0A2B1H3_PROMR</name>
<evidence type="ECO:0000313" key="2">
    <source>
        <dbReference type="EMBL" id="KGG06997.1"/>
    </source>
</evidence>
<dbReference type="Proteomes" id="UP000030481">
    <property type="component" value="Unassembled WGS sequence"/>
</dbReference>
<dbReference type="AlphaFoldDB" id="A0A0A2B1H3"/>
<feature type="transmembrane region" description="Helical" evidence="1">
    <location>
        <begin position="23"/>
        <end position="43"/>
    </location>
</feature>
<keyword evidence="1" id="KW-1133">Transmembrane helix</keyword>